<dbReference type="Proteomes" id="UP001153292">
    <property type="component" value="Chromosome 8"/>
</dbReference>
<dbReference type="PANTHER" id="PTHR48421">
    <property type="entry name" value="MYCBP-ASSOCIATED PROTEIN"/>
    <property type="match status" value="1"/>
</dbReference>
<dbReference type="InterPro" id="IPR032707">
    <property type="entry name" value="MYCBPAP"/>
</dbReference>
<dbReference type="InterPro" id="IPR013783">
    <property type="entry name" value="Ig-like_fold"/>
</dbReference>
<evidence type="ECO:0008006" key="3">
    <source>
        <dbReference type="Google" id="ProtNLM"/>
    </source>
</evidence>
<dbReference type="Pfam" id="PF14646">
    <property type="entry name" value="MYCBPAP"/>
    <property type="match status" value="1"/>
</dbReference>
<name>A0ABN8BDC5_CHISP</name>
<keyword evidence="2" id="KW-1185">Reference proteome</keyword>
<evidence type="ECO:0000313" key="1">
    <source>
        <dbReference type="EMBL" id="CAH0407513.1"/>
    </source>
</evidence>
<sequence>MNKKKTGKEAIIVSDTLEANHELLAWEKWIQIRRDETKHLAMMTGRPPVDLTMNLLENIRKDKERKTVLEYAQIESKPSLRGGLWEQPVSLKQPCYCKPVYEVKRTQAEMGKPQIIEHIGVPKYIQETEKGLSGESQREPHHRLDAEYTQYRDKRERELSKKILNIDPFRPDIGELLVRGTKPKPPKKKLPNLPSITFKEYSVSSQISTVYAVRINNTVIYKDIPDQSLTLLDNTRKEQWHENCTSWTYYFKVPLKKAGRSRLFLENLGTVTLRYCWRKLKKKIPFISEETYNQVFFFNKNEDVISPGQSKILHFTFISDKPGIFSEGWELSFCNICFFDTLTDKLIINLSGDSIEDIESVTRKVNVLKGRIGKKVITNIVRHLLDDVLNKALTIEPYVYPYKDLLLETEMFLMKNPVCFYHQTEVMKMKNLYSEMTNDDNWDLSIGTWRQKMMEKKYDERMKYYELLRVSHSELLKPWYEGENVLQQKYRAMKLLLGNLADRIDFEYERALKMSGIIQESVESSMATSRNNSVVDLDPDKRCLMRNLFYLYTYEHVAATIETCAGVLSSIDLNRWINFDFCQI</sequence>
<dbReference type="Gene3D" id="2.60.40.10">
    <property type="entry name" value="Immunoglobulins"/>
    <property type="match status" value="1"/>
</dbReference>
<dbReference type="PANTHER" id="PTHR48421:SF1">
    <property type="entry name" value="MYCBP-ASSOCIATED PROTEIN"/>
    <property type="match status" value="1"/>
</dbReference>
<evidence type="ECO:0000313" key="2">
    <source>
        <dbReference type="Proteomes" id="UP001153292"/>
    </source>
</evidence>
<dbReference type="EMBL" id="OU963901">
    <property type="protein sequence ID" value="CAH0407513.1"/>
    <property type="molecule type" value="Genomic_DNA"/>
</dbReference>
<reference evidence="1" key="1">
    <citation type="submission" date="2021-12" db="EMBL/GenBank/DDBJ databases">
        <authorList>
            <person name="King R."/>
        </authorList>
    </citation>
    <scope>NUCLEOTIDE SEQUENCE</scope>
</reference>
<protein>
    <recommendedName>
        <fullName evidence="3">MYCBP-associated protein</fullName>
    </recommendedName>
</protein>
<accession>A0ABN8BDC5</accession>
<gene>
    <name evidence="1" type="ORF">CHILSU_LOCUS10913</name>
</gene>
<proteinExistence type="predicted"/>
<organism evidence="1 2">
    <name type="scientific">Chilo suppressalis</name>
    <name type="common">Asiatic rice borer moth</name>
    <dbReference type="NCBI Taxonomy" id="168631"/>
    <lineage>
        <taxon>Eukaryota</taxon>
        <taxon>Metazoa</taxon>
        <taxon>Ecdysozoa</taxon>
        <taxon>Arthropoda</taxon>
        <taxon>Hexapoda</taxon>
        <taxon>Insecta</taxon>
        <taxon>Pterygota</taxon>
        <taxon>Neoptera</taxon>
        <taxon>Endopterygota</taxon>
        <taxon>Lepidoptera</taxon>
        <taxon>Glossata</taxon>
        <taxon>Ditrysia</taxon>
        <taxon>Pyraloidea</taxon>
        <taxon>Crambidae</taxon>
        <taxon>Crambinae</taxon>
        <taxon>Chilo</taxon>
    </lineage>
</organism>